<dbReference type="InterPro" id="IPR036890">
    <property type="entry name" value="HATPase_C_sf"/>
</dbReference>
<dbReference type="SUPFAM" id="SSF47384">
    <property type="entry name" value="Homodimeric domain of signal transducing histidine kinase"/>
    <property type="match status" value="1"/>
</dbReference>
<feature type="transmembrane region" description="Helical" evidence="12">
    <location>
        <begin position="778"/>
        <end position="799"/>
    </location>
</feature>
<evidence type="ECO:0000256" key="11">
    <source>
        <dbReference type="ARBA" id="ARBA00023136"/>
    </source>
</evidence>
<dbReference type="InterPro" id="IPR015943">
    <property type="entry name" value="WD40/YVTN_repeat-like_dom_sf"/>
</dbReference>
<dbReference type="Gene3D" id="2.130.10.10">
    <property type="entry name" value="YVTN repeat-like/Quinoprotein amine dehydrogenase"/>
    <property type="match status" value="2"/>
</dbReference>
<keyword evidence="12" id="KW-0812">Transmembrane</keyword>
<keyword evidence="15" id="KW-1185">Reference proteome</keyword>
<comment type="catalytic activity">
    <reaction evidence="1">
        <text>ATP + protein L-histidine = ADP + protein N-phospho-L-histidine.</text>
        <dbReference type="EC" id="2.7.13.3"/>
    </reaction>
</comment>
<keyword evidence="4" id="KW-1003">Cell membrane</keyword>
<dbReference type="PANTHER" id="PTHR43547">
    <property type="entry name" value="TWO-COMPONENT HISTIDINE KINASE"/>
    <property type="match status" value="1"/>
</dbReference>
<dbReference type="PANTHER" id="PTHR43547:SF2">
    <property type="entry name" value="HYBRID SIGNAL TRANSDUCTION HISTIDINE KINASE C"/>
    <property type="match status" value="1"/>
</dbReference>
<evidence type="ECO:0000256" key="4">
    <source>
        <dbReference type="ARBA" id="ARBA00022475"/>
    </source>
</evidence>
<dbReference type="PROSITE" id="PS50109">
    <property type="entry name" value="HIS_KIN"/>
    <property type="match status" value="1"/>
</dbReference>
<dbReference type="GO" id="GO:0005524">
    <property type="term" value="F:ATP binding"/>
    <property type="evidence" value="ECO:0007669"/>
    <property type="project" value="UniProtKB-KW"/>
</dbReference>
<dbReference type="SUPFAM" id="SSF101898">
    <property type="entry name" value="NHL repeat"/>
    <property type="match status" value="1"/>
</dbReference>
<keyword evidence="5" id="KW-0597">Phosphoprotein</keyword>
<dbReference type="Pfam" id="PF07495">
    <property type="entry name" value="Y_Y_Y"/>
    <property type="match status" value="1"/>
</dbReference>
<evidence type="ECO:0000256" key="7">
    <source>
        <dbReference type="ARBA" id="ARBA00022741"/>
    </source>
</evidence>
<dbReference type="InterPro" id="IPR013783">
    <property type="entry name" value="Ig-like_fold"/>
</dbReference>
<keyword evidence="11 12" id="KW-0472">Membrane</keyword>
<keyword evidence="10" id="KW-0902">Two-component regulatory system</keyword>
<dbReference type="Pfam" id="PF07494">
    <property type="entry name" value="Reg_prop"/>
    <property type="match status" value="7"/>
</dbReference>
<dbReference type="SUPFAM" id="SSF63829">
    <property type="entry name" value="Calcium-dependent phosphotriesterase"/>
    <property type="match status" value="2"/>
</dbReference>
<evidence type="ECO:0000256" key="5">
    <source>
        <dbReference type="ARBA" id="ARBA00022553"/>
    </source>
</evidence>
<keyword evidence="6" id="KW-0808">Transferase</keyword>
<name>A0A1G9M2Z8_9FIRM</name>
<feature type="domain" description="Histidine kinase" evidence="13">
    <location>
        <begin position="846"/>
        <end position="1068"/>
    </location>
</feature>
<sequence>MKGKGMRKNRVLKKQIIIICFLIICIVKFSGFKSYAGLNNINFNNIYIEPGISQSTIECIFQDSKGYIWIGTNDGLNRYNGYEFKVYKNEENKNSISGNVITDVAEDNKGNIWVGTVGGINKIDIKTGEISNYTEDKGNISDGNIKNIICTKDNKILATTHKGLGIYNEFNDRFDIILKQSDGLSSNEIHSIDEDYYGNLWLGTNSGIDEVSNNFKVVNNYLATEFKHYLGEDEVSTLYCDNNHDIVWVGTYTSGAYKVNTKNNEIKEYKHNSNDRDSIPSNQIEAIMRDSSDNVWIGTKSGLAKYYESNNKFKTYINKVYDKNSLIYDHVKSLMEDKEGLIWVGTYSGLGIFDKNNNIKHYKAGIEKDQLLSENMIHGIYEDGDGYLWVGTKSKGINIIDRKDNVCMYLNSKTNKEIDCDYINDITGSGSVIFAATDNGVLKIDRKNKTIKNYNTKDGLIKGSVQDIFLDNKEYLWIGTTNGLCLLNTKNDKVVNMNEYIKKNLYVKEIYQDSEGNYFLGLLKDGGLCVLNPDQKSIKYYKHQQSNQDSISSNYVTSIIEDKEKNIWIGTDNGLNKFNKKTKKFIKYKTQNGLSNNTIHEVLIDNDNNVWASTNFGLVKIDTKNNKVQNLSITDGIQGKEFNNNASYKNKNGELFFGGTNGLNSFYPDDVKKVGSKSNVLFDGFNVNDKEYSDINGLNLSENTDTITIKFFTPIYSSKNKVMYEYHLLGNKGKSSVTKDNYVTYKGLSPGSYTFEVRAIDTNGNIGDKSFVNFTIKYPFWMSPSAYIVYIILIVIIIIRHKYRMKTLDKLVKERTKLLSEEMERNTLLLNENIKLEKNKNSYFVNLSHELRTPLNVISSTNQLIMGLMKKGAYITEEKLGHYIDVSQKNCHRLLNLINNILDGAKLQKDMYVIDLKEVDIVYLVEETALTLADYINAKGIDIIIDPEMEEKTITCDPYEIERCVINLIGNAAKFTPEGGSITVTVKDLDDKVMISVQDTGVGIEEKYHKIIFDRFNQVLDEQDEAKCGSGLGLTITSHIIKLHKGTIHVESTPGEGSNFIIKLPIDPNEVIEQC</sequence>
<dbReference type="Pfam" id="PF02518">
    <property type="entry name" value="HATPase_c"/>
    <property type="match status" value="1"/>
</dbReference>
<dbReference type="AlphaFoldDB" id="A0A1G9M2Z8"/>
<dbReference type="GO" id="GO:0000155">
    <property type="term" value="F:phosphorelay sensor kinase activity"/>
    <property type="evidence" value="ECO:0007669"/>
    <property type="project" value="InterPro"/>
</dbReference>
<gene>
    <name evidence="14" type="ORF">SAMN04515677_10344</name>
</gene>
<dbReference type="PRINTS" id="PR00344">
    <property type="entry name" value="BCTRLSENSOR"/>
</dbReference>
<dbReference type="Gene3D" id="3.30.565.10">
    <property type="entry name" value="Histidine kinase-like ATPase, C-terminal domain"/>
    <property type="match status" value="1"/>
</dbReference>
<reference evidence="14 15" key="1">
    <citation type="submission" date="2016-10" db="EMBL/GenBank/DDBJ databases">
        <authorList>
            <person name="de Groot N.N."/>
        </authorList>
    </citation>
    <scope>NUCLEOTIDE SEQUENCE [LARGE SCALE GENOMIC DNA]</scope>
    <source>
        <strain evidence="14 15">DSM 797</strain>
    </source>
</reference>
<keyword evidence="7" id="KW-0547">Nucleotide-binding</keyword>
<evidence type="ECO:0000256" key="8">
    <source>
        <dbReference type="ARBA" id="ARBA00022777"/>
    </source>
</evidence>
<evidence type="ECO:0000313" key="14">
    <source>
        <dbReference type="EMBL" id="SDL68524.1"/>
    </source>
</evidence>
<dbReference type="STRING" id="1121325.SAMN04515677_10344"/>
<dbReference type="CDD" id="cd00082">
    <property type="entry name" value="HisKA"/>
    <property type="match status" value="1"/>
</dbReference>
<evidence type="ECO:0000256" key="1">
    <source>
        <dbReference type="ARBA" id="ARBA00000085"/>
    </source>
</evidence>
<keyword evidence="8 14" id="KW-0418">Kinase</keyword>
<dbReference type="InterPro" id="IPR011110">
    <property type="entry name" value="Reg_prop"/>
</dbReference>
<dbReference type="SMART" id="SM00387">
    <property type="entry name" value="HATPase_c"/>
    <property type="match status" value="1"/>
</dbReference>
<evidence type="ECO:0000256" key="12">
    <source>
        <dbReference type="SAM" id="Phobius"/>
    </source>
</evidence>
<dbReference type="EC" id="2.7.13.3" evidence="3"/>
<dbReference type="Gene3D" id="2.60.40.10">
    <property type="entry name" value="Immunoglobulins"/>
    <property type="match status" value="1"/>
</dbReference>
<dbReference type="Gene3D" id="1.10.287.130">
    <property type="match status" value="1"/>
</dbReference>
<keyword evidence="12" id="KW-1133">Transmembrane helix</keyword>
<evidence type="ECO:0000256" key="3">
    <source>
        <dbReference type="ARBA" id="ARBA00012438"/>
    </source>
</evidence>
<dbReference type="InterPro" id="IPR003661">
    <property type="entry name" value="HisK_dim/P_dom"/>
</dbReference>
<evidence type="ECO:0000256" key="9">
    <source>
        <dbReference type="ARBA" id="ARBA00022840"/>
    </source>
</evidence>
<organism evidence="14 15">
    <name type="scientific">Romboutsia lituseburensis DSM 797</name>
    <dbReference type="NCBI Taxonomy" id="1121325"/>
    <lineage>
        <taxon>Bacteria</taxon>
        <taxon>Bacillati</taxon>
        <taxon>Bacillota</taxon>
        <taxon>Clostridia</taxon>
        <taxon>Peptostreptococcales</taxon>
        <taxon>Peptostreptococcaceae</taxon>
        <taxon>Romboutsia</taxon>
    </lineage>
</organism>
<accession>A0A1G9M2Z8</accession>
<dbReference type="Proteomes" id="UP000199068">
    <property type="component" value="Unassembled WGS sequence"/>
</dbReference>
<dbReference type="GO" id="GO:0005886">
    <property type="term" value="C:plasma membrane"/>
    <property type="evidence" value="ECO:0007669"/>
    <property type="project" value="UniProtKB-SubCell"/>
</dbReference>
<dbReference type="SMART" id="SM00388">
    <property type="entry name" value="HisKA"/>
    <property type="match status" value="1"/>
</dbReference>
<dbReference type="InterPro" id="IPR003594">
    <property type="entry name" value="HATPase_dom"/>
</dbReference>
<dbReference type="EMBL" id="FNGW01000003">
    <property type="protein sequence ID" value="SDL68524.1"/>
    <property type="molecule type" value="Genomic_DNA"/>
</dbReference>
<protein>
    <recommendedName>
        <fullName evidence="3">histidine kinase</fullName>
        <ecNumber evidence="3">2.7.13.3</ecNumber>
    </recommendedName>
</protein>
<evidence type="ECO:0000259" key="13">
    <source>
        <dbReference type="PROSITE" id="PS50109"/>
    </source>
</evidence>
<dbReference type="InterPro" id="IPR004358">
    <property type="entry name" value="Sig_transdc_His_kin-like_C"/>
</dbReference>
<dbReference type="FunFam" id="3.30.565.10:FF:000023">
    <property type="entry name" value="PAS domain-containing sensor histidine kinase"/>
    <property type="match status" value="1"/>
</dbReference>
<evidence type="ECO:0000256" key="6">
    <source>
        <dbReference type="ARBA" id="ARBA00022679"/>
    </source>
</evidence>
<evidence type="ECO:0000256" key="2">
    <source>
        <dbReference type="ARBA" id="ARBA00004236"/>
    </source>
</evidence>
<dbReference type="InterPro" id="IPR011123">
    <property type="entry name" value="Y_Y_Y"/>
</dbReference>
<evidence type="ECO:0000256" key="10">
    <source>
        <dbReference type="ARBA" id="ARBA00023012"/>
    </source>
</evidence>
<evidence type="ECO:0000313" key="15">
    <source>
        <dbReference type="Proteomes" id="UP000199068"/>
    </source>
</evidence>
<dbReference type="InterPro" id="IPR005467">
    <property type="entry name" value="His_kinase_dom"/>
</dbReference>
<dbReference type="RefSeq" id="WP_170827936.1">
    <property type="nucleotide sequence ID" value="NZ_FNGW01000003.1"/>
</dbReference>
<dbReference type="Pfam" id="PF00512">
    <property type="entry name" value="HisKA"/>
    <property type="match status" value="1"/>
</dbReference>
<comment type="subcellular location">
    <subcellularLocation>
        <location evidence="2">Cell membrane</location>
    </subcellularLocation>
</comment>
<proteinExistence type="predicted"/>
<keyword evidence="9" id="KW-0067">ATP-binding</keyword>
<dbReference type="SUPFAM" id="SSF55874">
    <property type="entry name" value="ATPase domain of HSP90 chaperone/DNA topoisomerase II/histidine kinase"/>
    <property type="match status" value="1"/>
</dbReference>
<dbReference type="InterPro" id="IPR036097">
    <property type="entry name" value="HisK_dim/P_sf"/>
</dbReference>